<feature type="transmembrane region" description="Helical" evidence="5">
    <location>
        <begin position="41"/>
        <end position="57"/>
    </location>
</feature>
<dbReference type="InterPro" id="IPR035952">
    <property type="entry name" value="Rhomboid-like_sf"/>
</dbReference>
<feature type="transmembrane region" description="Helical" evidence="5">
    <location>
        <begin position="148"/>
        <end position="170"/>
    </location>
</feature>
<evidence type="ECO:0000256" key="1">
    <source>
        <dbReference type="ARBA" id="ARBA00004141"/>
    </source>
</evidence>
<protein>
    <recommendedName>
        <fullName evidence="8">Peptidase S54 rhomboid domain-containing protein</fullName>
    </recommendedName>
</protein>
<comment type="caution">
    <text evidence="6">The sequence shown here is derived from an EMBL/GenBank/DDBJ whole genome shotgun (WGS) entry which is preliminary data.</text>
</comment>
<evidence type="ECO:0000313" key="6">
    <source>
        <dbReference type="EMBL" id="GEP44130.1"/>
    </source>
</evidence>
<dbReference type="Proteomes" id="UP000321577">
    <property type="component" value="Unassembled WGS sequence"/>
</dbReference>
<evidence type="ECO:0008006" key="8">
    <source>
        <dbReference type="Google" id="ProtNLM"/>
    </source>
</evidence>
<dbReference type="EMBL" id="BKAG01000025">
    <property type="protein sequence ID" value="GEP44130.1"/>
    <property type="molecule type" value="Genomic_DNA"/>
</dbReference>
<proteinExistence type="predicted"/>
<organism evidence="6 7">
    <name type="scientific">Brevifollis gellanilyticus</name>
    <dbReference type="NCBI Taxonomy" id="748831"/>
    <lineage>
        <taxon>Bacteria</taxon>
        <taxon>Pseudomonadati</taxon>
        <taxon>Verrucomicrobiota</taxon>
        <taxon>Verrucomicrobiia</taxon>
        <taxon>Verrucomicrobiales</taxon>
        <taxon>Verrucomicrobiaceae</taxon>
    </lineage>
</organism>
<evidence type="ECO:0000256" key="3">
    <source>
        <dbReference type="ARBA" id="ARBA00022989"/>
    </source>
</evidence>
<keyword evidence="3 5" id="KW-1133">Transmembrane helix</keyword>
<reference evidence="6 7" key="1">
    <citation type="submission" date="2019-07" db="EMBL/GenBank/DDBJ databases">
        <title>Whole genome shotgun sequence of Brevifollis gellanilyticus NBRC 108608.</title>
        <authorList>
            <person name="Hosoyama A."/>
            <person name="Uohara A."/>
            <person name="Ohji S."/>
            <person name="Ichikawa N."/>
        </authorList>
    </citation>
    <scope>NUCLEOTIDE SEQUENCE [LARGE SCALE GENOMIC DNA]</scope>
    <source>
        <strain evidence="6 7">NBRC 108608</strain>
    </source>
</reference>
<dbReference type="GO" id="GO:0016020">
    <property type="term" value="C:membrane"/>
    <property type="evidence" value="ECO:0007669"/>
    <property type="project" value="UniProtKB-SubCell"/>
</dbReference>
<keyword evidence="2 5" id="KW-0812">Transmembrane</keyword>
<dbReference type="RefSeq" id="WP_146851759.1">
    <property type="nucleotide sequence ID" value="NZ_BKAG01000025.1"/>
</dbReference>
<sequence>MRFLDKLESRFGRLAVPGLMSFIALLHVGIFFTFLVMTPQAAGGIVSLLLLHGGLILHGQVWRAVSFIFVPESSLLAVVFGAMFLSWLGRGLEEAWGAFRLWVYFGGGMLAMVIGSMIFGYVATGLFLFSTVLLAFAMYFPNEEIRMYFFIPIKVSWLAWLDVAAVVLFVMKEPSAFWMVFFSHLNFLVTFGPGFIKDRAHMAKVGNRRSRFQEATRPAAAFFHQCVVCGKTDVDDPTLDFRVNDSGDEVCSICRKR</sequence>
<evidence type="ECO:0000256" key="4">
    <source>
        <dbReference type="ARBA" id="ARBA00023136"/>
    </source>
</evidence>
<name>A0A512MBM0_9BACT</name>
<dbReference type="Gene3D" id="1.20.1540.10">
    <property type="entry name" value="Rhomboid-like"/>
    <property type="match status" value="1"/>
</dbReference>
<feature type="transmembrane region" description="Helical" evidence="5">
    <location>
        <begin position="109"/>
        <end position="136"/>
    </location>
</feature>
<dbReference type="AlphaFoldDB" id="A0A512MBM0"/>
<evidence type="ECO:0000313" key="7">
    <source>
        <dbReference type="Proteomes" id="UP000321577"/>
    </source>
</evidence>
<feature type="transmembrane region" description="Helical" evidence="5">
    <location>
        <begin position="12"/>
        <end position="35"/>
    </location>
</feature>
<dbReference type="SUPFAM" id="SSF144091">
    <property type="entry name" value="Rhomboid-like"/>
    <property type="match status" value="1"/>
</dbReference>
<keyword evidence="7" id="KW-1185">Reference proteome</keyword>
<evidence type="ECO:0000256" key="2">
    <source>
        <dbReference type="ARBA" id="ARBA00022692"/>
    </source>
</evidence>
<feature type="transmembrane region" description="Helical" evidence="5">
    <location>
        <begin position="64"/>
        <end position="89"/>
    </location>
</feature>
<evidence type="ECO:0000256" key="5">
    <source>
        <dbReference type="SAM" id="Phobius"/>
    </source>
</evidence>
<accession>A0A512MBM0</accession>
<dbReference type="OrthoDB" id="9778756at2"/>
<comment type="subcellular location">
    <subcellularLocation>
        <location evidence="1">Membrane</location>
        <topology evidence="1">Multi-pass membrane protein</topology>
    </subcellularLocation>
</comment>
<gene>
    <name evidence="6" type="ORF">BGE01nite_34210</name>
</gene>
<feature type="transmembrane region" description="Helical" evidence="5">
    <location>
        <begin position="176"/>
        <end position="196"/>
    </location>
</feature>
<keyword evidence="4 5" id="KW-0472">Membrane</keyword>